<gene>
    <name evidence="9" type="ORF">SAMN06296036_11669</name>
</gene>
<dbReference type="InterPro" id="IPR056304">
    <property type="entry name" value="Lip-like_C"/>
</dbReference>
<feature type="domain" description="Lipase-like C-terminal" evidence="8">
    <location>
        <begin position="27"/>
        <end position="396"/>
    </location>
</feature>
<keyword evidence="5" id="KW-0732">Signal</keyword>
<sequence length="419" mass="46722">MPYRLFPWIIALGISFLPASLSAEQRNDYSVAFVHGFLGWGDGELGPLNYWGGLDEDLLRDLERDGKEVFAVTVGPVSSNWDRAIEAYYYLKGGRVDYGAAHAAHHSHKRYGRDFPGVFPEWGTVRADGALEKLHFIAHSQGAQTVRQLIHLLAYGDEAERRYAEEHGIPLNPLFKGGKSEWAKSLVTIAGVMDGTTLAPAVEKYIPFIVKFVGAADVLLKKTGLADYVYDLKLDHFDLMPREGEPLTDYFKRFINNPALRGTDHSLYDLAPRGAAAMNRRVPIHPDVYYFSYGTSATYGSWLSGRHKPRSFVTSIFKPFASFLGSCVKNCDDGTSLDNSWLENDAVVNTRSTISPTINSQDPVHSFDQRSAPQPGVWNHLGTLRTFDHMQVVGFGNSWSDPITPFYKDVVALLQSLPQ</sequence>
<evidence type="ECO:0000313" key="9">
    <source>
        <dbReference type="EMBL" id="SMF52635.1"/>
    </source>
</evidence>
<dbReference type="STRING" id="1513793.SAMN06296036_11669"/>
<accession>A0A1Y6CGY8</accession>
<dbReference type="EMBL" id="FWZT01000016">
    <property type="protein sequence ID" value="SMF52635.1"/>
    <property type="molecule type" value="Genomic_DNA"/>
</dbReference>
<dbReference type="OrthoDB" id="2004167at2"/>
<dbReference type="InterPro" id="IPR029058">
    <property type="entry name" value="AB_hydrolase_fold"/>
</dbReference>
<dbReference type="SUPFAM" id="SSF53474">
    <property type="entry name" value="alpha/beta-Hydrolases"/>
    <property type="match status" value="1"/>
</dbReference>
<dbReference type="GO" id="GO:0004806">
    <property type="term" value="F:triacylglycerol lipase activity"/>
    <property type="evidence" value="ECO:0007669"/>
    <property type="project" value="UniProtKB-EC"/>
</dbReference>
<evidence type="ECO:0000313" key="10">
    <source>
        <dbReference type="Proteomes" id="UP000192907"/>
    </source>
</evidence>
<evidence type="ECO:0000256" key="1">
    <source>
        <dbReference type="ARBA" id="ARBA00001024"/>
    </source>
</evidence>
<evidence type="ECO:0000256" key="5">
    <source>
        <dbReference type="ARBA" id="ARBA00022729"/>
    </source>
</evidence>
<dbReference type="RefSeq" id="WP_132321778.1">
    <property type="nucleotide sequence ID" value="NZ_FWZT01000016.1"/>
</dbReference>
<keyword evidence="4" id="KW-0964">Secreted</keyword>
<evidence type="ECO:0000256" key="7">
    <source>
        <dbReference type="ARBA" id="ARBA00023098"/>
    </source>
</evidence>
<organism evidence="9 10">
    <name type="scientific">Pseudobacteriovorax antillogorgiicola</name>
    <dbReference type="NCBI Taxonomy" id="1513793"/>
    <lineage>
        <taxon>Bacteria</taxon>
        <taxon>Pseudomonadati</taxon>
        <taxon>Bdellovibrionota</taxon>
        <taxon>Oligoflexia</taxon>
        <taxon>Oligoflexales</taxon>
        <taxon>Pseudobacteriovoracaceae</taxon>
        <taxon>Pseudobacteriovorax</taxon>
    </lineage>
</organism>
<evidence type="ECO:0000256" key="2">
    <source>
        <dbReference type="ARBA" id="ARBA00004613"/>
    </source>
</evidence>
<name>A0A1Y6CGY8_9BACT</name>
<evidence type="ECO:0000256" key="6">
    <source>
        <dbReference type="ARBA" id="ARBA00022801"/>
    </source>
</evidence>
<reference evidence="10" key="1">
    <citation type="submission" date="2017-04" db="EMBL/GenBank/DDBJ databases">
        <authorList>
            <person name="Varghese N."/>
            <person name="Submissions S."/>
        </authorList>
    </citation>
    <scope>NUCLEOTIDE SEQUENCE [LARGE SCALE GENOMIC DNA]</scope>
    <source>
        <strain evidence="10">RKEM611</strain>
    </source>
</reference>
<dbReference type="Pfam" id="PF24708">
    <property type="entry name" value="Lip_C"/>
    <property type="match status" value="1"/>
</dbReference>
<keyword evidence="10" id="KW-1185">Reference proteome</keyword>
<dbReference type="EC" id="3.1.1.3" evidence="3"/>
<dbReference type="PANTHER" id="PTHR34043">
    <property type="entry name" value="ALPHA/BETA-HYDROLASES SUPERFAMILY PROTEIN"/>
    <property type="match status" value="1"/>
</dbReference>
<evidence type="ECO:0000259" key="8">
    <source>
        <dbReference type="Pfam" id="PF24708"/>
    </source>
</evidence>
<evidence type="ECO:0000256" key="3">
    <source>
        <dbReference type="ARBA" id="ARBA00013279"/>
    </source>
</evidence>
<dbReference type="GO" id="GO:0005576">
    <property type="term" value="C:extracellular region"/>
    <property type="evidence" value="ECO:0007669"/>
    <property type="project" value="UniProtKB-SubCell"/>
</dbReference>
<dbReference type="PANTHER" id="PTHR34043:SF3">
    <property type="entry name" value="ALPHA_BETA-HYDROLASES SUPERFAMILY PROTEIN"/>
    <property type="match status" value="1"/>
</dbReference>
<proteinExistence type="predicted"/>
<comment type="catalytic activity">
    <reaction evidence="1">
        <text>a triacylglycerol + H2O = a diacylglycerol + a fatty acid + H(+)</text>
        <dbReference type="Rhea" id="RHEA:12044"/>
        <dbReference type="ChEBI" id="CHEBI:15377"/>
        <dbReference type="ChEBI" id="CHEBI:15378"/>
        <dbReference type="ChEBI" id="CHEBI:17855"/>
        <dbReference type="ChEBI" id="CHEBI:18035"/>
        <dbReference type="ChEBI" id="CHEBI:28868"/>
        <dbReference type="EC" id="3.1.1.3"/>
    </reaction>
</comment>
<protein>
    <recommendedName>
        <fullName evidence="3">triacylglycerol lipase</fullName>
        <ecNumber evidence="3">3.1.1.3</ecNumber>
    </recommendedName>
</protein>
<dbReference type="GO" id="GO:0006629">
    <property type="term" value="P:lipid metabolic process"/>
    <property type="evidence" value="ECO:0007669"/>
    <property type="project" value="UniProtKB-KW"/>
</dbReference>
<dbReference type="Gene3D" id="3.40.50.1820">
    <property type="entry name" value="alpha/beta hydrolase"/>
    <property type="match status" value="1"/>
</dbReference>
<dbReference type="AlphaFoldDB" id="A0A1Y6CGY8"/>
<evidence type="ECO:0000256" key="4">
    <source>
        <dbReference type="ARBA" id="ARBA00022525"/>
    </source>
</evidence>
<keyword evidence="6" id="KW-0378">Hydrolase</keyword>
<keyword evidence="7" id="KW-0443">Lipid metabolism</keyword>
<dbReference type="Proteomes" id="UP000192907">
    <property type="component" value="Unassembled WGS sequence"/>
</dbReference>
<comment type="subcellular location">
    <subcellularLocation>
        <location evidence="2">Secreted</location>
    </subcellularLocation>
</comment>